<keyword evidence="11 18" id="KW-0249">Electron transport</keyword>
<comment type="similarity">
    <text evidence="3 18">Belongs to the complex I subunit 2 family.</text>
</comment>
<evidence type="ECO:0000256" key="16">
    <source>
        <dbReference type="ARBA" id="ARBA00023136"/>
    </source>
</evidence>
<proteinExistence type="inferred from homology"/>
<geneLocation type="mitochondrion" evidence="21"/>
<comment type="function">
    <text evidence="18">Core subunit of the mitochondrial membrane respiratory chain NADH dehydrogenase (Complex I) which catalyzes electron transfer from NADH through the respiratory chain, using ubiquinone as an electron acceptor. Essential for the catalytic activity and assembly of complex I.</text>
</comment>
<dbReference type="PANTHER" id="PTHR46552">
    <property type="entry name" value="NADH-UBIQUINONE OXIDOREDUCTASE CHAIN 2"/>
    <property type="match status" value="1"/>
</dbReference>
<evidence type="ECO:0000256" key="4">
    <source>
        <dbReference type="ARBA" id="ARBA00012944"/>
    </source>
</evidence>
<evidence type="ECO:0000256" key="14">
    <source>
        <dbReference type="ARBA" id="ARBA00023075"/>
    </source>
</evidence>
<dbReference type="PANTHER" id="PTHR46552:SF1">
    <property type="entry name" value="NADH-UBIQUINONE OXIDOREDUCTASE CHAIN 2"/>
    <property type="match status" value="1"/>
</dbReference>
<evidence type="ECO:0000256" key="9">
    <source>
        <dbReference type="ARBA" id="ARBA00022792"/>
    </source>
</evidence>
<keyword evidence="6" id="KW-0813">Transport</keyword>
<evidence type="ECO:0000256" key="17">
    <source>
        <dbReference type="ARBA" id="ARBA00049551"/>
    </source>
</evidence>
<sequence>MKWNKILFLMMLISGTLISISSFSWFSMWMGLELNLLSFIPLMNENTPKSTEASLKYFIIQALSSMLILFAILMTSMTNEILSIMSNPLNLILNTALLTKLGAAPFHFWFPEIIEGLSWTNSLILLTWQKLAPFILLAYNFIELNFLWMVIFFSMLISGLMIWNQISLKKILVFSSINHIGWMLSILFFNQSMWLIYFMIYSFTSLVLISIFNKYKINSIQDSMNFLNFSKFSKLSLFLNFLSLGGLPPFLGFFPKWMILKILLKNNFLILPLIMIFLTLLTLYIYIQISIQSLILKFNEKKKMNNFNTVTKNLFTSFGTFLNIFGLMIFSIILNLA</sequence>
<evidence type="ECO:0000256" key="7">
    <source>
        <dbReference type="ARBA" id="ARBA00022660"/>
    </source>
</evidence>
<keyword evidence="9 18" id="KW-0999">Mitochondrion inner membrane</keyword>
<evidence type="ECO:0000313" key="21">
    <source>
        <dbReference type="EMBL" id="QJF72925.1"/>
    </source>
</evidence>
<protein>
    <recommendedName>
        <fullName evidence="5 18">NADH-ubiquinone oxidoreductase chain 2</fullName>
        <ecNumber evidence="4 18">7.1.1.2</ecNumber>
    </recommendedName>
</protein>
<dbReference type="GO" id="GO:0005743">
    <property type="term" value="C:mitochondrial inner membrane"/>
    <property type="evidence" value="ECO:0007669"/>
    <property type="project" value="UniProtKB-SubCell"/>
</dbReference>
<comment type="subcellular location">
    <subcellularLocation>
        <location evidence="2 18">Mitochondrion inner membrane</location>
        <topology evidence="2 18">Multi-pass membrane protein</topology>
    </subcellularLocation>
</comment>
<evidence type="ECO:0000256" key="11">
    <source>
        <dbReference type="ARBA" id="ARBA00022982"/>
    </source>
</evidence>
<feature type="transmembrane region" description="Helical" evidence="18">
    <location>
        <begin position="7"/>
        <end position="28"/>
    </location>
</feature>
<dbReference type="InterPro" id="IPR050175">
    <property type="entry name" value="Complex_I_Subunit_2"/>
</dbReference>
<feature type="transmembrane region" description="Helical" evidence="18">
    <location>
        <begin position="171"/>
        <end position="189"/>
    </location>
</feature>
<dbReference type="EC" id="7.1.1.2" evidence="4 18"/>
<feature type="transmembrane region" description="Helical" evidence="18">
    <location>
        <begin position="89"/>
        <end position="110"/>
    </location>
</feature>
<feature type="transmembrane region" description="Helical" evidence="18">
    <location>
        <begin position="195"/>
        <end position="215"/>
    </location>
</feature>
<comment type="function">
    <text evidence="1">Core subunit of the mitochondrial membrane respiratory chain NADH dehydrogenase (Complex I) that is believed to belong to the minimal assembly required for catalysis. Complex I functions in the transfer of electrons from NADH to the respiratory chain. The immediate electron acceptor for the enzyme is believed to be ubiquinone.</text>
</comment>
<evidence type="ECO:0000259" key="19">
    <source>
        <dbReference type="Pfam" id="PF00361"/>
    </source>
</evidence>
<dbReference type="AlphaFoldDB" id="A0A6M3WDJ1"/>
<evidence type="ECO:0000256" key="8">
    <source>
        <dbReference type="ARBA" id="ARBA00022692"/>
    </source>
</evidence>
<evidence type="ECO:0000256" key="13">
    <source>
        <dbReference type="ARBA" id="ARBA00023027"/>
    </source>
</evidence>
<dbReference type="Pfam" id="PF00361">
    <property type="entry name" value="Proton_antipo_M"/>
    <property type="match status" value="1"/>
</dbReference>
<keyword evidence="12 18" id="KW-1133">Transmembrane helix</keyword>
<organism evidence="21">
    <name type="scientific">Nephus voeltzkowi</name>
    <dbReference type="NCBI Taxonomy" id="2233631"/>
    <lineage>
        <taxon>Eukaryota</taxon>
        <taxon>Metazoa</taxon>
        <taxon>Ecdysozoa</taxon>
        <taxon>Arthropoda</taxon>
        <taxon>Hexapoda</taxon>
        <taxon>Insecta</taxon>
        <taxon>Pterygota</taxon>
        <taxon>Neoptera</taxon>
        <taxon>Endopterygota</taxon>
        <taxon>Coleoptera</taxon>
        <taxon>Polyphaga</taxon>
        <taxon>Cucujiformia</taxon>
        <taxon>Coccinelloidea</taxon>
        <taxon>Coccinellidae</taxon>
        <taxon>Scymninae</taxon>
        <taxon>Scymnini</taxon>
        <taxon>Nephus</taxon>
    </lineage>
</organism>
<evidence type="ECO:0000256" key="10">
    <source>
        <dbReference type="ARBA" id="ARBA00022967"/>
    </source>
</evidence>
<feature type="transmembrane region" description="Helical" evidence="18">
    <location>
        <begin position="267"/>
        <end position="289"/>
    </location>
</feature>
<dbReference type="GO" id="GO:0008137">
    <property type="term" value="F:NADH dehydrogenase (ubiquinone) activity"/>
    <property type="evidence" value="ECO:0007669"/>
    <property type="project" value="UniProtKB-EC"/>
</dbReference>
<evidence type="ECO:0000313" key="20">
    <source>
        <dbReference type="EMBL" id="QJF72899.1"/>
    </source>
</evidence>
<feature type="transmembrane region" description="Helical" evidence="18">
    <location>
        <begin position="57"/>
        <end position="77"/>
    </location>
</feature>
<evidence type="ECO:0000256" key="18">
    <source>
        <dbReference type="RuleBase" id="RU003403"/>
    </source>
</evidence>
<keyword evidence="8 18" id="KW-0812">Transmembrane</keyword>
<accession>A0A6M3WDJ1</accession>
<evidence type="ECO:0000256" key="6">
    <source>
        <dbReference type="ARBA" id="ARBA00022448"/>
    </source>
</evidence>
<dbReference type="EMBL" id="MN164646">
    <property type="protein sequence ID" value="QJF72899.1"/>
    <property type="molecule type" value="Genomic_DNA"/>
</dbReference>
<dbReference type="InterPro" id="IPR003917">
    <property type="entry name" value="NADH_UbQ_OxRdtase_chain2"/>
</dbReference>
<evidence type="ECO:0000256" key="1">
    <source>
        <dbReference type="ARBA" id="ARBA00003257"/>
    </source>
</evidence>
<evidence type="ECO:0000256" key="12">
    <source>
        <dbReference type="ARBA" id="ARBA00022989"/>
    </source>
</evidence>
<reference evidence="21" key="1">
    <citation type="journal article" date="2020" name="J. Zoolog. Syst. Evol. Res.">
        <title>First case of parthenogenesis in ladybirds (Coleoptera: Coccinellidae) suggests new mechanisms for the evolution of asexual reproduction.</title>
        <authorList>
            <person name="Magro A."/>
            <person name="Lecompte E."/>
            <person name="Hemptinne J.-L."/>
            <person name="Soares A.O."/>
            <person name="Dutrillaux A.-M."/>
            <person name="Murienne J."/>
            <person name="Fuersch H."/>
            <person name="Dutrillaux B."/>
        </authorList>
    </citation>
    <scope>NUCLEOTIDE SEQUENCE</scope>
    <source>
        <strain evidence="20">NeHi3</strain>
        <strain evidence="21">NeP7</strain>
    </source>
</reference>
<evidence type="ECO:0000256" key="2">
    <source>
        <dbReference type="ARBA" id="ARBA00004448"/>
    </source>
</evidence>
<dbReference type="PRINTS" id="PR01436">
    <property type="entry name" value="NADHDHGNASE2"/>
</dbReference>
<evidence type="ECO:0000256" key="3">
    <source>
        <dbReference type="ARBA" id="ARBA00007012"/>
    </source>
</evidence>
<name>A0A6M3WDJ1_9CUCU</name>
<keyword evidence="10 18" id="KW-1278">Translocase</keyword>
<keyword evidence="7 18" id="KW-0679">Respiratory chain</keyword>
<dbReference type="EMBL" id="MN164648">
    <property type="protein sequence ID" value="QJF72925.1"/>
    <property type="molecule type" value="Genomic_DNA"/>
</dbReference>
<keyword evidence="13 18" id="KW-0520">NAD</keyword>
<dbReference type="GO" id="GO:0006120">
    <property type="term" value="P:mitochondrial electron transport, NADH to ubiquinone"/>
    <property type="evidence" value="ECO:0007669"/>
    <property type="project" value="InterPro"/>
</dbReference>
<feature type="transmembrane region" description="Helical" evidence="18">
    <location>
        <begin position="310"/>
        <end position="334"/>
    </location>
</feature>
<keyword evidence="16 18" id="KW-0472">Membrane</keyword>
<feature type="transmembrane region" description="Helical" evidence="18">
    <location>
        <begin position="235"/>
        <end position="255"/>
    </location>
</feature>
<comment type="catalytic activity">
    <reaction evidence="17 18">
        <text>a ubiquinone + NADH + 5 H(+)(in) = a ubiquinol + NAD(+) + 4 H(+)(out)</text>
        <dbReference type="Rhea" id="RHEA:29091"/>
        <dbReference type="Rhea" id="RHEA-COMP:9565"/>
        <dbReference type="Rhea" id="RHEA-COMP:9566"/>
        <dbReference type="ChEBI" id="CHEBI:15378"/>
        <dbReference type="ChEBI" id="CHEBI:16389"/>
        <dbReference type="ChEBI" id="CHEBI:17976"/>
        <dbReference type="ChEBI" id="CHEBI:57540"/>
        <dbReference type="ChEBI" id="CHEBI:57945"/>
        <dbReference type="EC" id="7.1.1.2"/>
    </reaction>
</comment>
<feature type="domain" description="NADH:quinone oxidoreductase/Mrp antiporter transmembrane" evidence="19">
    <location>
        <begin position="24"/>
        <end position="282"/>
    </location>
</feature>
<dbReference type="InterPro" id="IPR001750">
    <property type="entry name" value="ND/Mrp_TM"/>
</dbReference>
<keyword evidence="15 18" id="KW-0496">Mitochondrion</keyword>
<keyword evidence="14 18" id="KW-0830">Ubiquinone</keyword>
<evidence type="ECO:0000256" key="15">
    <source>
        <dbReference type="ARBA" id="ARBA00023128"/>
    </source>
</evidence>
<evidence type="ECO:0000256" key="5">
    <source>
        <dbReference type="ARBA" id="ARBA00021008"/>
    </source>
</evidence>
<gene>
    <name evidence="21" type="primary">nad2</name>
</gene>